<name>A0ABD3TBF6_9LAMI</name>
<organism evidence="2 3">
    <name type="scientific">Penstemon smallii</name>
    <dbReference type="NCBI Taxonomy" id="265156"/>
    <lineage>
        <taxon>Eukaryota</taxon>
        <taxon>Viridiplantae</taxon>
        <taxon>Streptophyta</taxon>
        <taxon>Embryophyta</taxon>
        <taxon>Tracheophyta</taxon>
        <taxon>Spermatophyta</taxon>
        <taxon>Magnoliopsida</taxon>
        <taxon>eudicotyledons</taxon>
        <taxon>Gunneridae</taxon>
        <taxon>Pentapetalae</taxon>
        <taxon>asterids</taxon>
        <taxon>lamiids</taxon>
        <taxon>Lamiales</taxon>
        <taxon>Plantaginaceae</taxon>
        <taxon>Cheloneae</taxon>
        <taxon>Penstemon</taxon>
    </lineage>
</organism>
<feature type="compositionally biased region" description="Low complexity" evidence="1">
    <location>
        <begin position="9"/>
        <end position="29"/>
    </location>
</feature>
<dbReference type="AlphaFoldDB" id="A0ABD3TBF6"/>
<accession>A0ABD3TBF6</accession>
<protein>
    <recommendedName>
        <fullName evidence="4">Yippee domain-containing protein</fullName>
    </recommendedName>
</protein>
<gene>
    <name evidence="2" type="ORF">ACJIZ3_008596</name>
</gene>
<comment type="caution">
    <text evidence="2">The sequence shown here is derived from an EMBL/GenBank/DDBJ whole genome shotgun (WGS) entry which is preliminary data.</text>
</comment>
<keyword evidence="3" id="KW-1185">Reference proteome</keyword>
<evidence type="ECO:0000256" key="1">
    <source>
        <dbReference type="SAM" id="MobiDB-lite"/>
    </source>
</evidence>
<dbReference type="EMBL" id="JBJXBP010000004">
    <property type="protein sequence ID" value="KAL3833860.1"/>
    <property type="molecule type" value="Genomic_DNA"/>
</dbReference>
<dbReference type="Proteomes" id="UP001634393">
    <property type="component" value="Unassembled WGS sequence"/>
</dbReference>
<sequence length="161" mass="18144">MSNIPPAPTNSDPNPTSSNPNPTMPTTNSIPNFDPLTMKAICCRHCTNFIAVFQGNVEFAEAMYCIRCPGDKYMPLSLSLYLHYRLFDDNYMILNNLFNVHMGDTHLNTTKVVHCDKCKNVLGWRQIASGPHFINPTCTMLLSRQGEGNENILSMLKMSLR</sequence>
<evidence type="ECO:0008006" key="4">
    <source>
        <dbReference type="Google" id="ProtNLM"/>
    </source>
</evidence>
<reference evidence="2 3" key="1">
    <citation type="submission" date="2024-12" db="EMBL/GenBank/DDBJ databases">
        <title>The unique morphological basis and parallel evolutionary history of personate flowers in Penstemon.</title>
        <authorList>
            <person name="Depatie T.H."/>
            <person name="Wessinger C.A."/>
        </authorList>
    </citation>
    <scope>NUCLEOTIDE SEQUENCE [LARGE SCALE GENOMIC DNA]</scope>
    <source>
        <strain evidence="2">WTNN_2</strain>
        <tissue evidence="2">Leaf</tissue>
    </source>
</reference>
<proteinExistence type="predicted"/>
<feature type="region of interest" description="Disordered" evidence="1">
    <location>
        <begin position="1"/>
        <end position="29"/>
    </location>
</feature>
<evidence type="ECO:0000313" key="2">
    <source>
        <dbReference type="EMBL" id="KAL3833860.1"/>
    </source>
</evidence>
<evidence type="ECO:0000313" key="3">
    <source>
        <dbReference type="Proteomes" id="UP001634393"/>
    </source>
</evidence>